<dbReference type="Pfam" id="PF13505">
    <property type="entry name" value="OMP_b-brl"/>
    <property type="match status" value="1"/>
</dbReference>
<keyword evidence="1 2" id="KW-0732">Signal</keyword>
<reference evidence="4 5" key="1">
    <citation type="journal article" date="2024" name="ISME J.">
        <title>Tailless and filamentous prophages are predominant in marine Vibrio.</title>
        <authorList>
            <person name="Steensen K."/>
            <person name="Seneca J."/>
            <person name="Bartlau N."/>
            <person name="Yu X.A."/>
            <person name="Hussain F.A."/>
            <person name="Polz M.F."/>
        </authorList>
    </citation>
    <scope>NUCLEOTIDE SEQUENCE [LARGE SCALE GENOMIC DNA]</scope>
    <source>
        <strain evidence="4 5">10N.222.51.A1</strain>
    </source>
</reference>
<evidence type="ECO:0000313" key="5">
    <source>
        <dbReference type="Proteomes" id="UP001570417"/>
    </source>
</evidence>
<evidence type="ECO:0000313" key="4">
    <source>
        <dbReference type="EMBL" id="MFA0569016.1"/>
    </source>
</evidence>
<feature type="chain" id="PRO_5046043829" evidence="2">
    <location>
        <begin position="20"/>
        <end position="207"/>
    </location>
</feature>
<evidence type="ECO:0000256" key="1">
    <source>
        <dbReference type="ARBA" id="ARBA00022729"/>
    </source>
</evidence>
<evidence type="ECO:0000256" key="2">
    <source>
        <dbReference type="SAM" id="SignalP"/>
    </source>
</evidence>
<dbReference type="RefSeq" id="WP_372266246.1">
    <property type="nucleotide sequence ID" value="NZ_JBFRUW010000042.1"/>
</dbReference>
<evidence type="ECO:0000259" key="3">
    <source>
        <dbReference type="Pfam" id="PF13505"/>
    </source>
</evidence>
<keyword evidence="5" id="KW-1185">Reference proteome</keyword>
<comment type="caution">
    <text evidence="4">The sequence shown here is derived from an EMBL/GenBank/DDBJ whole genome shotgun (WGS) entry which is preliminary data.</text>
</comment>
<dbReference type="Gene3D" id="2.40.160.20">
    <property type="match status" value="1"/>
</dbReference>
<name>A0ABV4NCE0_9VIBR</name>
<sequence length="207" mass="23061">MFKYSLVTVLMACSSIAWSNENPTDILDYDYIYASAGSGSLNEDATANANASVYALGVSYMMNDNWLLMGDYTARFIHPDDTTTRIDTLMGGIGYRYNLMQDFDFIASYNLGITKAKVELNTNNIAVSSDTELIHGGKVALNYGFAESWIASGSIQVNRSDLIDEEIYQTSLRYLVTSRFAIGGFYAHRDGNTQRTNELGINFLLEY</sequence>
<dbReference type="InterPro" id="IPR027385">
    <property type="entry name" value="Beta-barrel_OMP"/>
</dbReference>
<accession>A0ABV4NCE0</accession>
<dbReference type="SUPFAM" id="SSF56935">
    <property type="entry name" value="Porins"/>
    <property type="match status" value="1"/>
</dbReference>
<protein>
    <submittedName>
        <fullName evidence="4">Outer membrane beta-barrel protein</fullName>
    </submittedName>
</protein>
<organism evidence="4 5">
    <name type="scientific">Vibrio gallaecicus</name>
    <dbReference type="NCBI Taxonomy" id="552386"/>
    <lineage>
        <taxon>Bacteria</taxon>
        <taxon>Pseudomonadati</taxon>
        <taxon>Pseudomonadota</taxon>
        <taxon>Gammaproteobacteria</taxon>
        <taxon>Vibrionales</taxon>
        <taxon>Vibrionaceae</taxon>
        <taxon>Vibrio</taxon>
    </lineage>
</organism>
<feature type="signal peptide" evidence="2">
    <location>
        <begin position="1"/>
        <end position="19"/>
    </location>
</feature>
<feature type="domain" description="Outer membrane protein beta-barrel" evidence="3">
    <location>
        <begin position="6"/>
        <end position="170"/>
    </location>
</feature>
<gene>
    <name evidence="4" type="ORF">AB4566_12105</name>
</gene>
<dbReference type="Proteomes" id="UP001570417">
    <property type="component" value="Unassembled WGS sequence"/>
</dbReference>
<proteinExistence type="predicted"/>
<dbReference type="EMBL" id="JBFRUW010000042">
    <property type="protein sequence ID" value="MFA0569016.1"/>
    <property type="molecule type" value="Genomic_DNA"/>
</dbReference>